<name>A0A9Q0JUD5_9MAGN</name>
<dbReference type="EMBL" id="JAMYWD010000012">
    <property type="protein sequence ID" value="KAJ4950598.1"/>
    <property type="molecule type" value="Genomic_DNA"/>
</dbReference>
<reference evidence="1" key="1">
    <citation type="journal article" date="2023" name="Plant J.">
        <title>The genome of the king protea, Protea cynaroides.</title>
        <authorList>
            <person name="Chang J."/>
            <person name="Duong T.A."/>
            <person name="Schoeman C."/>
            <person name="Ma X."/>
            <person name="Roodt D."/>
            <person name="Barker N."/>
            <person name="Li Z."/>
            <person name="Van de Peer Y."/>
            <person name="Mizrachi E."/>
        </authorList>
    </citation>
    <scope>NUCLEOTIDE SEQUENCE</scope>
    <source>
        <tissue evidence="1">Young leaves</tissue>
    </source>
</reference>
<dbReference type="AlphaFoldDB" id="A0A9Q0JUD5"/>
<keyword evidence="2" id="KW-1185">Reference proteome</keyword>
<accession>A0A9Q0JUD5</accession>
<dbReference type="Proteomes" id="UP001141806">
    <property type="component" value="Unassembled WGS sequence"/>
</dbReference>
<proteinExistence type="predicted"/>
<evidence type="ECO:0000313" key="1">
    <source>
        <dbReference type="EMBL" id="KAJ4950598.1"/>
    </source>
</evidence>
<evidence type="ECO:0000313" key="2">
    <source>
        <dbReference type="Proteomes" id="UP001141806"/>
    </source>
</evidence>
<protein>
    <submittedName>
        <fullName evidence="1">Uncharacterized protein</fullName>
    </submittedName>
</protein>
<gene>
    <name evidence="1" type="ORF">NE237_027430</name>
</gene>
<organism evidence="1 2">
    <name type="scientific">Protea cynaroides</name>
    <dbReference type="NCBI Taxonomy" id="273540"/>
    <lineage>
        <taxon>Eukaryota</taxon>
        <taxon>Viridiplantae</taxon>
        <taxon>Streptophyta</taxon>
        <taxon>Embryophyta</taxon>
        <taxon>Tracheophyta</taxon>
        <taxon>Spermatophyta</taxon>
        <taxon>Magnoliopsida</taxon>
        <taxon>Proteales</taxon>
        <taxon>Proteaceae</taxon>
        <taxon>Protea</taxon>
    </lineage>
</organism>
<comment type="caution">
    <text evidence="1">The sequence shown here is derived from an EMBL/GenBank/DDBJ whole genome shotgun (WGS) entry which is preliminary data.</text>
</comment>
<sequence length="152" mass="16652">MAWAADRGIWGYGLGGMVWRRTEGGRWLTPEDAAAAGRLAQEDAAAIGRLAREDAAATGGWLEKMRQQLGGWLEKMWQRLGGITIIKDPWWQVLDVIGQCQGIAASRKLGAWILAETNLLSVGPLAVDNEWSYGLSPVECRIQAHINKGVKI</sequence>